<dbReference type="EMBL" id="BK015488">
    <property type="protein sequence ID" value="DAE09477.1"/>
    <property type="molecule type" value="Genomic_DNA"/>
</dbReference>
<reference evidence="1" key="1">
    <citation type="journal article" date="2021" name="Proc. Natl. Acad. Sci. U.S.A.">
        <title>A Catalog of Tens of Thousands of Viruses from Human Metagenomes Reveals Hidden Associations with Chronic Diseases.</title>
        <authorList>
            <person name="Tisza M.J."/>
            <person name="Buck C.B."/>
        </authorList>
    </citation>
    <scope>NUCLEOTIDE SEQUENCE</scope>
    <source>
        <strain evidence="1">Ct96x5</strain>
    </source>
</reference>
<organism evidence="1">
    <name type="scientific">Siphoviridae sp. ct96x5</name>
    <dbReference type="NCBI Taxonomy" id="2825367"/>
    <lineage>
        <taxon>Viruses</taxon>
        <taxon>Duplodnaviria</taxon>
        <taxon>Heunggongvirae</taxon>
        <taxon>Uroviricota</taxon>
        <taxon>Caudoviricetes</taxon>
    </lineage>
</organism>
<protein>
    <submittedName>
        <fullName evidence="1">Uncharacterized protein</fullName>
    </submittedName>
</protein>
<evidence type="ECO:0000313" key="1">
    <source>
        <dbReference type="EMBL" id="DAE09477.1"/>
    </source>
</evidence>
<proteinExistence type="predicted"/>
<name>A0A8S5PSK8_9CAUD</name>
<sequence length="218" mass="25270">MATLTYTIPQTKCDKGCYVKRNDGAIVFLRIEQDLDPVNPRIEYDGNLSHIICWHRNYQIGDNHSYNSIYSLEEYLKAERAAGNDYFMKPVYMLDHSSITLSTTPFSNHYDSGLVGFAFVFKNDMVDAGIIQKNDDVWRKKASAVIDGEVDEYNQYLEGDVYGYTELEYFRGNWKETDSCWGFFGDDPRKNGMLDSIGGGRILNIKNERELMKRWKEL</sequence>
<accession>A0A8S5PSK8</accession>